<accession>A0A9D1YXX1</accession>
<gene>
    <name evidence="1" type="ORF">H9830_15150</name>
</gene>
<name>A0A9D1YXX1_9MICO</name>
<sequence length="63" mass="7232">MSNYTLALPAPRRLALSVSKVLERWALEPTVETQSLQDSAAYQQAMADRERYELDALRLQPLR</sequence>
<reference evidence="1" key="2">
    <citation type="submission" date="2021-04" db="EMBL/GenBank/DDBJ databases">
        <authorList>
            <person name="Gilroy R."/>
        </authorList>
    </citation>
    <scope>NUCLEOTIDE SEQUENCE</scope>
    <source>
        <strain evidence="1">ChiGjej1B1-98</strain>
    </source>
</reference>
<comment type="caution">
    <text evidence="1">The sequence shown here is derived from an EMBL/GenBank/DDBJ whole genome shotgun (WGS) entry which is preliminary data.</text>
</comment>
<proteinExistence type="predicted"/>
<dbReference type="Proteomes" id="UP000824005">
    <property type="component" value="Unassembled WGS sequence"/>
</dbReference>
<reference evidence="1" key="1">
    <citation type="journal article" date="2021" name="PeerJ">
        <title>Extensive microbial diversity within the chicken gut microbiome revealed by metagenomics and culture.</title>
        <authorList>
            <person name="Gilroy R."/>
            <person name="Ravi A."/>
            <person name="Getino M."/>
            <person name="Pursley I."/>
            <person name="Horton D.L."/>
            <person name="Alikhan N.F."/>
            <person name="Baker D."/>
            <person name="Gharbi K."/>
            <person name="Hall N."/>
            <person name="Watson M."/>
            <person name="Adriaenssens E.M."/>
            <person name="Foster-Nyarko E."/>
            <person name="Jarju S."/>
            <person name="Secka A."/>
            <person name="Antonio M."/>
            <person name="Oren A."/>
            <person name="Chaudhuri R.R."/>
            <person name="La Ragione R."/>
            <person name="Hildebrand F."/>
            <person name="Pallen M.J."/>
        </authorList>
    </citation>
    <scope>NUCLEOTIDE SEQUENCE</scope>
    <source>
        <strain evidence="1">ChiGjej1B1-98</strain>
    </source>
</reference>
<protein>
    <submittedName>
        <fullName evidence="1">Uncharacterized protein</fullName>
    </submittedName>
</protein>
<evidence type="ECO:0000313" key="2">
    <source>
        <dbReference type="Proteomes" id="UP000824005"/>
    </source>
</evidence>
<dbReference type="AlphaFoldDB" id="A0A9D1YXX1"/>
<dbReference type="EMBL" id="DXDC01000460">
    <property type="protein sequence ID" value="HIY67600.1"/>
    <property type="molecule type" value="Genomic_DNA"/>
</dbReference>
<evidence type="ECO:0000313" key="1">
    <source>
        <dbReference type="EMBL" id="HIY67600.1"/>
    </source>
</evidence>
<organism evidence="1 2">
    <name type="scientific">Candidatus Agrococcus pullicola</name>
    <dbReference type="NCBI Taxonomy" id="2838429"/>
    <lineage>
        <taxon>Bacteria</taxon>
        <taxon>Bacillati</taxon>
        <taxon>Actinomycetota</taxon>
        <taxon>Actinomycetes</taxon>
        <taxon>Micrococcales</taxon>
        <taxon>Microbacteriaceae</taxon>
        <taxon>Agrococcus</taxon>
    </lineage>
</organism>